<dbReference type="Gene3D" id="3.40.850.10">
    <property type="entry name" value="Kinesin motor domain"/>
    <property type="match status" value="1"/>
</dbReference>
<dbReference type="SUPFAM" id="SSF52540">
    <property type="entry name" value="P-loop containing nucleoside triphosphate hydrolases"/>
    <property type="match status" value="1"/>
</dbReference>
<feature type="coiled-coil region" evidence="9">
    <location>
        <begin position="816"/>
        <end position="843"/>
    </location>
</feature>
<dbReference type="GO" id="GO:0007018">
    <property type="term" value="P:microtubule-based movement"/>
    <property type="evidence" value="ECO:0007669"/>
    <property type="project" value="InterPro"/>
</dbReference>
<dbReference type="InterPro" id="IPR036961">
    <property type="entry name" value="Kinesin_motor_dom_sf"/>
</dbReference>
<dbReference type="Ensembl" id="ENSSGRT00000052782.1">
    <property type="protein sequence ID" value="ENSSGRP00000049396.1"/>
    <property type="gene ID" value="ENSSGRG00000023077.1"/>
</dbReference>
<dbReference type="GO" id="GO:0005874">
    <property type="term" value="C:microtubule"/>
    <property type="evidence" value="ECO:0007669"/>
    <property type="project" value="UniProtKB-KW"/>
</dbReference>
<keyword evidence="4 7" id="KW-0067">ATP-binding</keyword>
<evidence type="ECO:0000256" key="6">
    <source>
        <dbReference type="ARBA" id="ARBA00023212"/>
    </source>
</evidence>
<dbReference type="GO" id="GO:0008017">
    <property type="term" value="F:microtubule binding"/>
    <property type="evidence" value="ECO:0007669"/>
    <property type="project" value="InterPro"/>
</dbReference>
<dbReference type="InterPro" id="IPR001752">
    <property type="entry name" value="Kinesin_motor_dom"/>
</dbReference>
<feature type="coiled-coil region" evidence="9">
    <location>
        <begin position="330"/>
        <end position="364"/>
    </location>
</feature>
<keyword evidence="2" id="KW-0963">Cytoplasm</keyword>
<dbReference type="PANTHER" id="PTHR47968">
    <property type="entry name" value="CENTROMERE PROTEIN E"/>
    <property type="match status" value="1"/>
</dbReference>
<dbReference type="CDD" id="cd01369">
    <property type="entry name" value="KISc_KHC_KIF5"/>
    <property type="match status" value="1"/>
</dbReference>
<dbReference type="GO" id="GO:0003777">
    <property type="term" value="F:microtubule motor activity"/>
    <property type="evidence" value="ECO:0007669"/>
    <property type="project" value="InterPro"/>
</dbReference>
<sequence length="924" mass="105587">MADPAECTIKVMCRFRPLNGSEVMRGDKYVPKFQADDNVVVGGKPYMFDRVFQSNTTQEQVYNACAQKIVKDVLEGYNGTIFAYGQTSSGKTHTMEGNLHDPDGMGIIPRIVQDIFNYIYSMDENLEFHIKVSYFEIYLDKIRDLLDVSKTNLSVHEDKNRVPYVKGCTERFVCSPDEVMDTIDEGKSNRHVAVTNMNEHSSRSHSIFLINVKQENSQTEQKLSGKLFLVDLAGSEKVSKTGAEGALLDEAKNINKSLSALGNVISALAEGTTYVPYRDSKMTRILQDSLGGNCRTTIVICCSPSSFNEAETKTTLMFGQRAKTIKNTVCVNVELTAEQWKKKYEKEKEKNKTLKNTITWLENELNRWRNGESVPIEEQYDKEKANADVLALDNVMNNDKFTSSPSVPGLKLTDAEREKCEAELAKLYKQLDDKDDEINQQSQLAEKLKQQMLDQEELLASTRRDHDNLQAELTRLQMENEASKEEVKEVLQALEELAVNYDQKSQEVEDKTKEFESLSEELNQKSSVLASIDSELQKLKEMTNHQKKRVTEMMSSLLKDLAEIGIAIGSNDIKQHEGGGLIDEEFTVARLYISKMKSEVKTLVKRSKQLESTQAESNKKMDENEKELAACQLRISQYEAKIKSLTEYLQNIEQKKRQLEENVDSLNEELVKLSAQENVHAMEKENEIQSANEVKVAVEQQIQNHREAHQKQLSSLRDELEIKEKLITELQDQNQKIMLEQERLKVEHEKLKNTDQEKSRKLHELTYDMTEGNRPDRISKAKELQTLHNLRKLFVQDLATRVKKSAEMDSDDTGGSAAQKQKISFLENNLEQLTKVHKQVNTHLKDRIPQAFSQNTFLIHYNSLHLYSAFLGTQSAMMVRGQWANLARMPRSHLYSFQKTSWDFLMTTESQDLGLTSHPKDGAC</sequence>
<keyword evidence="3 7" id="KW-0547">Nucleotide-binding</keyword>
<dbReference type="Pfam" id="PF00225">
    <property type="entry name" value="Kinesin"/>
    <property type="match status" value="1"/>
</dbReference>
<protein>
    <recommendedName>
        <fullName evidence="8">Kinesin-like protein</fullName>
    </recommendedName>
</protein>
<evidence type="ECO:0000313" key="11">
    <source>
        <dbReference type="Ensembl" id="ENSSGRP00000049396.1"/>
    </source>
</evidence>
<evidence type="ECO:0000256" key="9">
    <source>
        <dbReference type="SAM" id="Coils"/>
    </source>
</evidence>
<dbReference type="InterPro" id="IPR027417">
    <property type="entry name" value="P-loop_NTPase"/>
</dbReference>
<dbReference type="FunFam" id="3.40.850.10:FF:000009">
    <property type="entry name" value="Kinesin-like protein"/>
    <property type="match status" value="1"/>
</dbReference>
<evidence type="ECO:0000256" key="1">
    <source>
        <dbReference type="ARBA" id="ARBA00004245"/>
    </source>
</evidence>
<feature type="coiled-coil region" evidence="9">
    <location>
        <begin position="410"/>
        <end position="525"/>
    </location>
</feature>
<feature type="coiled-coil region" evidence="9">
    <location>
        <begin position="593"/>
        <end position="754"/>
    </location>
</feature>
<proteinExistence type="inferred from homology"/>
<feature type="domain" description="Kinesin motor" evidence="10">
    <location>
        <begin position="8"/>
        <end position="325"/>
    </location>
</feature>
<organism evidence="11 12">
    <name type="scientific">Sinocyclocheilus grahami</name>
    <name type="common">Dianchi golden-line fish</name>
    <name type="synonym">Barbus grahami</name>
    <dbReference type="NCBI Taxonomy" id="75366"/>
    <lineage>
        <taxon>Eukaryota</taxon>
        <taxon>Metazoa</taxon>
        <taxon>Chordata</taxon>
        <taxon>Craniata</taxon>
        <taxon>Vertebrata</taxon>
        <taxon>Euteleostomi</taxon>
        <taxon>Actinopterygii</taxon>
        <taxon>Neopterygii</taxon>
        <taxon>Teleostei</taxon>
        <taxon>Ostariophysi</taxon>
        <taxon>Cypriniformes</taxon>
        <taxon>Cyprinidae</taxon>
        <taxon>Cyprininae</taxon>
        <taxon>Sinocyclocheilus</taxon>
    </lineage>
</organism>
<evidence type="ECO:0000256" key="5">
    <source>
        <dbReference type="ARBA" id="ARBA00023054"/>
    </source>
</evidence>
<dbReference type="GO" id="GO:0005524">
    <property type="term" value="F:ATP binding"/>
    <property type="evidence" value="ECO:0007669"/>
    <property type="project" value="UniProtKB-UniRule"/>
</dbReference>
<keyword evidence="6" id="KW-0206">Cytoskeleton</keyword>
<dbReference type="InterPro" id="IPR027640">
    <property type="entry name" value="Kinesin-like_fam"/>
</dbReference>
<gene>
    <name evidence="11" type="primary">LOC107568141</name>
</gene>
<reference evidence="11" key="1">
    <citation type="submission" date="2025-08" db="UniProtKB">
        <authorList>
            <consortium name="Ensembl"/>
        </authorList>
    </citation>
    <scope>IDENTIFICATION</scope>
</reference>
<dbReference type="PRINTS" id="PR00380">
    <property type="entry name" value="KINESINHEAVY"/>
</dbReference>
<evidence type="ECO:0000256" key="4">
    <source>
        <dbReference type="ARBA" id="ARBA00022840"/>
    </source>
</evidence>
<dbReference type="SMART" id="SM00129">
    <property type="entry name" value="KISc"/>
    <property type="match status" value="1"/>
</dbReference>
<evidence type="ECO:0000256" key="2">
    <source>
        <dbReference type="ARBA" id="ARBA00022490"/>
    </source>
</evidence>
<comment type="similarity">
    <text evidence="7 8">Belongs to the TRAFAC class myosin-kinesin ATPase superfamily. Kinesin family.</text>
</comment>
<dbReference type="PANTHER" id="PTHR47968:SF68">
    <property type="entry name" value="KINESIN-LIKE PROTEIN"/>
    <property type="match status" value="1"/>
</dbReference>
<reference evidence="11" key="2">
    <citation type="submission" date="2025-09" db="UniProtKB">
        <authorList>
            <consortium name="Ensembl"/>
        </authorList>
    </citation>
    <scope>IDENTIFICATION</scope>
</reference>
<comment type="subcellular location">
    <subcellularLocation>
        <location evidence="1">Cytoplasm</location>
        <location evidence="1">Cytoskeleton</location>
    </subcellularLocation>
</comment>
<feature type="binding site" evidence="7">
    <location>
        <begin position="85"/>
        <end position="92"/>
    </location>
    <ligand>
        <name>ATP</name>
        <dbReference type="ChEBI" id="CHEBI:30616"/>
    </ligand>
</feature>
<dbReference type="PROSITE" id="PS50067">
    <property type="entry name" value="KINESIN_MOTOR_2"/>
    <property type="match status" value="1"/>
</dbReference>
<dbReference type="AlphaFoldDB" id="A0A672NFJ4"/>
<keyword evidence="12" id="KW-1185">Reference proteome</keyword>
<evidence type="ECO:0000313" key="12">
    <source>
        <dbReference type="Proteomes" id="UP000472262"/>
    </source>
</evidence>
<dbReference type="GO" id="GO:0048731">
    <property type="term" value="P:system development"/>
    <property type="evidence" value="ECO:0007669"/>
    <property type="project" value="UniProtKB-ARBA"/>
</dbReference>
<dbReference type="Gene3D" id="6.10.250.1590">
    <property type="match status" value="1"/>
</dbReference>
<keyword evidence="7 8" id="KW-0505">Motor protein</keyword>
<accession>A0A672NFJ4</accession>
<evidence type="ECO:0000256" key="3">
    <source>
        <dbReference type="ARBA" id="ARBA00022741"/>
    </source>
</evidence>
<evidence type="ECO:0000256" key="8">
    <source>
        <dbReference type="RuleBase" id="RU000394"/>
    </source>
</evidence>
<name>A0A672NFJ4_SINGR</name>
<keyword evidence="8" id="KW-0493">Microtubule</keyword>
<dbReference type="Proteomes" id="UP000472262">
    <property type="component" value="Unassembled WGS sequence"/>
</dbReference>
<dbReference type="PROSITE" id="PS00411">
    <property type="entry name" value="KINESIN_MOTOR_1"/>
    <property type="match status" value="1"/>
</dbReference>
<evidence type="ECO:0000259" key="10">
    <source>
        <dbReference type="PROSITE" id="PS50067"/>
    </source>
</evidence>
<evidence type="ECO:0000256" key="7">
    <source>
        <dbReference type="PROSITE-ProRule" id="PRU00283"/>
    </source>
</evidence>
<dbReference type="Gene3D" id="1.10.287.1490">
    <property type="match status" value="1"/>
</dbReference>
<keyword evidence="5 9" id="KW-0175">Coiled coil</keyword>
<dbReference type="InterPro" id="IPR019821">
    <property type="entry name" value="Kinesin_motor_CS"/>
</dbReference>